<dbReference type="InterPro" id="IPR029044">
    <property type="entry name" value="Nucleotide-diphossugar_trans"/>
</dbReference>
<dbReference type="InterPro" id="IPR050834">
    <property type="entry name" value="Glycosyltransf_2"/>
</dbReference>
<dbReference type="SUPFAM" id="SSF53448">
    <property type="entry name" value="Nucleotide-diphospho-sugar transferases"/>
    <property type="match status" value="1"/>
</dbReference>
<feature type="non-terminal residue" evidence="2">
    <location>
        <position position="43"/>
    </location>
</feature>
<dbReference type="RefSeq" id="WP_007548118.1">
    <property type="nucleotide sequence ID" value="NZ_ABZS01000202.1"/>
</dbReference>
<dbReference type="Proteomes" id="UP000005540">
    <property type="component" value="Unassembled WGS sequence"/>
</dbReference>
<dbReference type="PANTHER" id="PTHR43685">
    <property type="entry name" value="GLYCOSYLTRANSFERASE"/>
    <property type="match status" value="1"/>
</dbReference>
<dbReference type="OrthoDB" id="396512at2"/>
<reference evidence="2 3" key="1">
    <citation type="submission" date="2009-04" db="EMBL/GenBank/DDBJ databases">
        <authorList>
            <person name="Reysenbach A.-L."/>
            <person name="Heidelberg J.F."/>
            <person name="Nelson W.C."/>
        </authorList>
    </citation>
    <scope>NUCLEOTIDE SEQUENCE [LARGE SCALE GENOMIC DNA]</scope>
    <source>
        <strain evidence="2 3">SS-5</strain>
    </source>
</reference>
<keyword evidence="2" id="KW-0808">Transferase</keyword>
<dbReference type="InterPro" id="IPR001173">
    <property type="entry name" value="Glyco_trans_2-like"/>
</dbReference>
<gene>
    <name evidence="2" type="ORF">SULYE_1637</name>
</gene>
<name>C4FM34_9AQUI</name>
<evidence type="ECO:0000313" key="2">
    <source>
        <dbReference type="EMBL" id="EEP59864.1"/>
    </source>
</evidence>
<evidence type="ECO:0000313" key="3">
    <source>
        <dbReference type="Proteomes" id="UP000005540"/>
    </source>
</evidence>
<proteinExistence type="predicted"/>
<evidence type="ECO:0000259" key="1">
    <source>
        <dbReference type="Pfam" id="PF00535"/>
    </source>
</evidence>
<dbReference type="Pfam" id="PF00535">
    <property type="entry name" value="Glycos_transf_2"/>
    <property type="match status" value="1"/>
</dbReference>
<accession>C4FM34</accession>
<dbReference type="CDD" id="cd00761">
    <property type="entry name" value="Glyco_tranf_GTA_type"/>
    <property type="match status" value="1"/>
</dbReference>
<dbReference type="GO" id="GO:0016740">
    <property type="term" value="F:transferase activity"/>
    <property type="evidence" value="ECO:0007669"/>
    <property type="project" value="UniProtKB-KW"/>
</dbReference>
<protein>
    <submittedName>
        <fullName evidence="2">Glycosyl transferase, group 2 family</fullName>
    </submittedName>
</protein>
<dbReference type="PANTHER" id="PTHR43685:SF2">
    <property type="entry name" value="GLYCOSYLTRANSFERASE 2-LIKE DOMAIN-CONTAINING PROTEIN"/>
    <property type="match status" value="1"/>
</dbReference>
<comment type="caution">
    <text evidence="2">The sequence shown here is derived from an EMBL/GenBank/DDBJ whole genome shotgun (WGS) entry which is preliminary data.</text>
</comment>
<dbReference type="Gene3D" id="3.90.550.10">
    <property type="entry name" value="Spore Coat Polysaccharide Biosynthesis Protein SpsA, Chain A"/>
    <property type="match status" value="1"/>
</dbReference>
<organism evidence="2 3">
    <name type="scientific">Sulfurihydrogenibium yellowstonense SS-5</name>
    <dbReference type="NCBI Taxonomy" id="432331"/>
    <lineage>
        <taxon>Bacteria</taxon>
        <taxon>Pseudomonadati</taxon>
        <taxon>Aquificota</taxon>
        <taxon>Aquificia</taxon>
        <taxon>Aquificales</taxon>
        <taxon>Hydrogenothermaceae</taxon>
        <taxon>Sulfurihydrogenibium</taxon>
    </lineage>
</organism>
<sequence length="43" mass="4803">MKVSVIIPVYNGEKYITQAILSALDQTYKDTEIIIVDDASTDK</sequence>
<dbReference type="EMBL" id="ABZS01000202">
    <property type="protein sequence ID" value="EEP59864.1"/>
    <property type="molecule type" value="Genomic_DNA"/>
</dbReference>
<keyword evidence="3" id="KW-1185">Reference proteome</keyword>
<dbReference type="AlphaFoldDB" id="C4FM34"/>
<feature type="domain" description="Glycosyltransferase 2-like" evidence="1">
    <location>
        <begin position="4"/>
        <end position="43"/>
    </location>
</feature>